<dbReference type="Proteomes" id="UP000674234">
    <property type="component" value="Unassembled WGS sequence"/>
</dbReference>
<dbReference type="Pfam" id="PF02283">
    <property type="entry name" value="CobU"/>
    <property type="match status" value="1"/>
</dbReference>
<evidence type="ECO:0000256" key="12">
    <source>
        <dbReference type="ARBA" id="ARBA00022741"/>
    </source>
</evidence>
<dbReference type="EMBL" id="JAFCNB010000001">
    <property type="protein sequence ID" value="MBP2702501.1"/>
    <property type="molecule type" value="Genomic_DNA"/>
</dbReference>
<comment type="function">
    <text evidence="4">Catalyzes ATP-dependent phosphorylation of adenosylcobinamide and addition of GMP to adenosylcobinamide phosphate.</text>
</comment>
<dbReference type="EC" id="2.7.7.62" evidence="9"/>
<dbReference type="GO" id="GO:0043752">
    <property type="term" value="F:adenosylcobinamide kinase activity"/>
    <property type="evidence" value="ECO:0007669"/>
    <property type="project" value="UniProtKB-EC"/>
</dbReference>
<dbReference type="CDD" id="cd00544">
    <property type="entry name" value="CobU"/>
    <property type="match status" value="1"/>
</dbReference>
<evidence type="ECO:0000256" key="8">
    <source>
        <dbReference type="ARBA" id="ARBA00012016"/>
    </source>
</evidence>
<evidence type="ECO:0000256" key="16">
    <source>
        <dbReference type="ARBA" id="ARBA00029570"/>
    </source>
</evidence>
<gene>
    <name evidence="19" type="ORF">JOL79_01640</name>
</gene>
<comment type="pathway">
    <text evidence="5">Cofactor biosynthesis; adenosylcobalamin biosynthesis; adenosylcobalamin from cob(II)yrinate a,c-diamide: step 6/7.</text>
</comment>
<evidence type="ECO:0000256" key="7">
    <source>
        <dbReference type="ARBA" id="ARBA00007490"/>
    </source>
</evidence>
<dbReference type="GO" id="GO:0005525">
    <property type="term" value="F:GTP binding"/>
    <property type="evidence" value="ECO:0007669"/>
    <property type="project" value="UniProtKB-KW"/>
</dbReference>
<keyword evidence="10" id="KW-0169">Cobalamin biosynthesis</keyword>
<comment type="catalytic activity">
    <reaction evidence="2">
        <text>adenosylcob(III)inamide phosphate + GTP + H(+) = adenosylcob(III)inamide-GDP + diphosphate</text>
        <dbReference type="Rhea" id="RHEA:22712"/>
        <dbReference type="ChEBI" id="CHEBI:15378"/>
        <dbReference type="ChEBI" id="CHEBI:33019"/>
        <dbReference type="ChEBI" id="CHEBI:37565"/>
        <dbReference type="ChEBI" id="CHEBI:58502"/>
        <dbReference type="ChEBI" id="CHEBI:60487"/>
        <dbReference type="EC" id="2.7.7.62"/>
    </reaction>
</comment>
<keyword evidence="14" id="KW-0067">ATP-binding</keyword>
<dbReference type="GO" id="GO:0008820">
    <property type="term" value="F:cobinamide phosphate guanylyltransferase activity"/>
    <property type="evidence" value="ECO:0007669"/>
    <property type="project" value="UniProtKB-EC"/>
</dbReference>
<accession>A0A940WJV8</accession>
<evidence type="ECO:0000256" key="15">
    <source>
        <dbReference type="ARBA" id="ARBA00023134"/>
    </source>
</evidence>
<dbReference type="Gene3D" id="3.40.50.300">
    <property type="entry name" value="P-loop containing nucleotide triphosphate hydrolases"/>
    <property type="match status" value="1"/>
</dbReference>
<dbReference type="InterPro" id="IPR027417">
    <property type="entry name" value="P-loop_NTPase"/>
</dbReference>
<dbReference type="SUPFAM" id="SSF52540">
    <property type="entry name" value="P-loop containing nucleoside triphosphate hydrolases"/>
    <property type="match status" value="1"/>
</dbReference>
<evidence type="ECO:0000256" key="14">
    <source>
        <dbReference type="ARBA" id="ARBA00022840"/>
    </source>
</evidence>
<evidence type="ECO:0000256" key="6">
    <source>
        <dbReference type="ARBA" id="ARBA00005159"/>
    </source>
</evidence>
<evidence type="ECO:0000256" key="10">
    <source>
        <dbReference type="ARBA" id="ARBA00022573"/>
    </source>
</evidence>
<comment type="pathway">
    <text evidence="6">Cofactor biosynthesis; adenosylcobalamin biosynthesis; adenosylcobalamin from cob(II)yrinate a,c-diamide: step 5/7.</text>
</comment>
<name>A0A940WJV8_9ACTN</name>
<evidence type="ECO:0000256" key="1">
    <source>
        <dbReference type="ARBA" id="ARBA00000312"/>
    </source>
</evidence>
<evidence type="ECO:0000256" key="4">
    <source>
        <dbReference type="ARBA" id="ARBA00003889"/>
    </source>
</evidence>
<organism evidence="19 20">
    <name type="scientific">Microbispora oryzae</name>
    <dbReference type="NCBI Taxonomy" id="2806554"/>
    <lineage>
        <taxon>Bacteria</taxon>
        <taxon>Bacillati</taxon>
        <taxon>Actinomycetota</taxon>
        <taxon>Actinomycetes</taxon>
        <taxon>Streptosporangiales</taxon>
        <taxon>Streptosporangiaceae</taxon>
        <taxon>Microbispora</taxon>
    </lineage>
</organism>
<proteinExistence type="inferred from homology"/>
<keyword evidence="19" id="KW-0548">Nucleotidyltransferase</keyword>
<dbReference type="RefSeq" id="WP_230984010.1">
    <property type="nucleotide sequence ID" value="NZ_JAFCNB010000001.1"/>
</dbReference>
<keyword evidence="20" id="KW-1185">Reference proteome</keyword>
<evidence type="ECO:0000256" key="5">
    <source>
        <dbReference type="ARBA" id="ARBA00004692"/>
    </source>
</evidence>
<evidence type="ECO:0000256" key="18">
    <source>
        <dbReference type="SAM" id="MobiDB-lite"/>
    </source>
</evidence>
<dbReference type="PANTHER" id="PTHR34848:SF1">
    <property type="entry name" value="BIFUNCTIONAL ADENOSYLCOBALAMIN BIOSYNTHESIS PROTEIN COBU"/>
    <property type="match status" value="1"/>
</dbReference>
<comment type="catalytic activity">
    <reaction evidence="3">
        <text>adenosylcob(III)inamide + GTP = adenosylcob(III)inamide phosphate + GDP + H(+)</text>
        <dbReference type="Rhea" id="RHEA:15765"/>
        <dbReference type="ChEBI" id="CHEBI:2480"/>
        <dbReference type="ChEBI" id="CHEBI:15378"/>
        <dbReference type="ChEBI" id="CHEBI:37565"/>
        <dbReference type="ChEBI" id="CHEBI:58189"/>
        <dbReference type="ChEBI" id="CHEBI:58502"/>
        <dbReference type="EC" id="2.7.1.156"/>
    </reaction>
</comment>
<evidence type="ECO:0000256" key="11">
    <source>
        <dbReference type="ARBA" id="ARBA00022679"/>
    </source>
</evidence>
<comment type="caution">
    <text evidence="19">The sequence shown here is derived from an EMBL/GenBank/DDBJ whole genome shotgun (WGS) entry which is preliminary data.</text>
</comment>
<keyword evidence="13 19" id="KW-0418">Kinase</keyword>
<evidence type="ECO:0000313" key="20">
    <source>
        <dbReference type="Proteomes" id="UP000674234"/>
    </source>
</evidence>
<comment type="catalytic activity">
    <reaction evidence="1">
        <text>adenosylcob(III)inamide + ATP = adenosylcob(III)inamide phosphate + ADP + H(+)</text>
        <dbReference type="Rhea" id="RHEA:15769"/>
        <dbReference type="ChEBI" id="CHEBI:2480"/>
        <dbReference type="ChEBI" id="CHEBI:15378"/>
        <dbReference type="ChEBI" id="CHEBI:30616"/>
        <dbReference type="ChEBI" id="CHEBI:58502"/>
        <dbReference type="ChEBI" id="CHEBI:456216"/>
        <dbReference type="EC" id="2.7.1.156"/>
    </reaction>
</comment>
<keyword evidence="12" id="KW-0547">Nucleotide-binding</keyword>
<dbReference type="GO" id="GO:0009236">
    <property type="term" value="P:cobalamin biosynthetic process"/>
    <property type="evidence" value="ECO:0007669"/>
    <property type="project" value="UniProtKB-KW"/>
</dbReference>
<dbReference type="PANTHER" id="PTHR34848">
    <property type="match status" value="1"/>
</dbReference>
<evidence type="ECO:0000256" key="17">
    <source>
        <dbReference type="ARBA" id="ARBA00030571"/>
    </source>
</evidence>
<evidence type="ECO:0000256" key="9">
    <source>
        <dbReference type="ARBA" id="ARBA00012523"/>
    </source>
</evidence>
<reference evidence="19" key="1">
    <citation type="submission" date="2021-02" db="EMBL/GenBank/DDBJ databases">
        <title>Draft genome sequence of Microbispora sp. RL4-1S isolated from rice leaves in Thailand.</title>
        <authorList>
            <person name="Muangham S."/>
            <person name="Duangmal K."/>
        </authorList>
    </citation>
    <scope>NUCLEOTIDE SEQUENCE</scope>
    <source>
        <strain evidence="19">RL4-1S</strain>
    </source>
</reference>
<feature type="region of interest" description="Disordered" evidence="18">
    <location>
        <begin position="58"/>
        <end position="81"/>
    </location>
</feature>
<evidence type="ECO:0000256" key="2">
    <source>
        <dbReference type="ARBA" id="ARBA00000711"/>
    </source>
</evidence>
<evidence type="ECO:0000256" key="3">
    <source>
        <dbReference type="ARBA" id="ARBA00001522"/>
    </source>
</evidence>
<dbReference type="GO" id="GO:0005524">
    <property type="term" value="F:ATP binding"/>
    <property type="evidence" value="ECO:0007669"/>
    <property type="project" value="UniProtKB-KW"/>
</dbReference>
<keyword evidence="15" id="KW-0342">GTP-binding</keyword>
<dbReference type="AlphaFoldDB" id="A0A940WJV8"/>
<comment type="similarity">
    <text evidence="7">Belongs to the CobU/CobP family.</text>
</comment>
<evidence type="ECO:0000256" key="13">
    <source>
        <dbReference type="ARBA" id="ARBA00022777"/>
    </source>
</evidence>
<evidence type="ECO:0000313" key="19">
    <source>
        <dbReference type="EMBL" id="MBP2702501.1"/>
    </source>
</evidence>
<dbReference type="InterPro" id="IPR003203">
    <property type="entry name" value="CobU/CobP"/>
</dbReference>
<dbReference type="EC" id="2.7.1.156" evidence="8"/>
<keyword evidence="11" id="KW-0808">Transferase</keyword>
<sequence>MEIFLEATGGPAGWPEPGCGCASCGRLTPGHRLPTSIVLDGLVRLSLDGGVLRRSSPAGAALPAAGGAGAHRHRIASGPDGHEITDPGGRRLLYATALPLAGAPSAGSPAAPASGPDGAPFDWVLIDLLDRPERLGDLRRRGRVGPATRVIAVHLDHRAASERELARRLELWGAEAVPDGTVLGPAVSGARTPPRRTLLLGGSRSGKSEEAELRLAGEPDVTYVATGPRAEGDPAWAERVRAHRVRRPAHWHTVETGDVTALLADPPSGALLIDGVGTWLTGVFDDCAAWPGVSGDLAGPAAAVAERCELLVSAWRRTAARVVAVSDEVGLGVVPATPAGRVFRDALGRLNQRLARESEAASLVVAGRLVDLPV</sequence>
<protein>
    <recommendedName>
        <fullName evidence="16">Adenosylcobinamide kinase</fullName>
        <ecNumber evidence="8">2.7.1.156</ecNumber>
        <ecNumber evidence="9">2.7.7.62</ecNumber>
    </recommendedName>
    <alternativeName>
        <fullName evidence="17">Adenosylcobinamide-phosphate guanylyltransferase</fullName>
    </alternativeName>
</protein>